<proteinExistence type="predicted"/>
<name>A0A5J5B3V9_9ASTE</name>
<dbReference type="AlphaFoldDB" id="A0A5J5B3V9"/>
<evidence type="ECO:0000313" key="1">
    <source>
        <dbReference type="EMBL" id="KAA8537244.1"/>
    </source>
</evidence>
<dbReference type="EMBL" id="CM018038">
    <property type="protein sequence ID" value="KAA8537244.1"/>
    <property type="molecule type" value="Genomic_DNA"/>
</dbReference>
<dbReference type="Proteomes" id="UP000325577">
    <property type="component" value="Linkage Group LG15"/>
</dbReference>
<organism evidence="1 2">
    <name type="scientific">Nyssa sinensis</name>
    <dbReference type="NCBI Taxonomy" id="561372"/>
    <lineage>
        <taxon>Eukaryota</taxon>
        <taxon>Viridiplantae</taxon>
        <taxon>Streptophyta</taxon>
        <taxon>Embryophyta</taxon>
        <taxon>Tracheophyta</taxon>
        <taxon>Spermatophyta</taxon>
        <taxon>Magnoliopsida</taxon>
        <taxon>eudicotyledons</taxon>
        <taxon>Gunneridae</taxon>
        <taxon>Pentapetalae</taxon>
        <taxon>asterids</taxon>
        <taxon>Cornales</taxon>
        <taxon>Nyssaceae</taxon>
        <taxon>Nyssa</taxon>
    </lineage>
</organism>
<sequence length="67" mass="7571">MLLSGCLRLKENFTNSLSLLYGYGLTELLKLCSRSNILTFPSTTIEQTDRALLKPHSSRPKLQSNRT</sequence>
<accession>A0A5J5B3V9</accession>
<keyword evidence="2" id="KW-1185">Reference proteome</keyword>
<protein>
    <submittedName>
        <fullName evidence="1">Uncharacterized protein</fullName>
    </submittedName>
</protein>
<reference evidence="1 2" key="1">
    <citation type="submission" date="2019-09" db="EMBL/GenBank/DDBJ databases">
        <title>A chromosome-level genome assembly of the Chinese tupelo Nyssa sinensis.</title>
        <authorList>
            <person name="Yang X."/>
            <person name="Kang M."/>
            <person name="Yang Y."/>
            <person name="Xiong H."/>
            <person name="Wang M."/>
            <person name="Zhang Z."/>
            <person name="Wang Z."/>
            <person name="Wu H."/>
            <person name="Ma T."/>
            <person name="Liu J."/>
            <person name="Xi Z."/>
        </authorList>
    </citation>
    <scope>NUCLEOTIDE SEQUENCE [LARGE SCALE GENOMIC DNA]</scope>
    <source>
        <strain evidence="1">J267</strain>
        <tissue evidence="1">Leaf</tissue>
    </source>
</reference>
<gene>
    <name evidence="1" type="ORF">F0562_027069</name>
</gene>
<evidence type="ECO:0000313" key="2">
    <source>
        <dbReference type="Proteomes" id="UP000325577"/>
    </source>
</evidence>